<gene>
    <name evidence="1" type="ORF">LCGC14_2324540</name>
</gene>
<protein>
    <submittedName>
        <fullName evidence="1">Uncharacterized protein</fullName>
    </submittedName>
</protein>
<sequence>MGHEFNVNGRGDGRAVGRLDRKTKGIGVVVVYVVMMEDTSVTSTVEV</sequence>
<evidence type="ECO:0000313" key="1">
    <source>
        <dbReference type="EMBL" id="KKL48531.1"/>
    </source>
</evidence>
<name>A0A0F9D4E0_9ZZZZ</name>
<reference evidence="1" key="1">
    <citation type="journal article" date="2015" name="Nature">
        <title>Complex archaea that bridge the gap between prokaryotes and eukaryotes.</title>
        <authorList>
            <person name="Spang A."/>
            <person name="Saw J.H."/>
            <person name="Jorgensen S.L."/>
            <person name="Zaremba-Niedzwiedzka K."/>
            <person name="Martijn J."/>
            <person name="Lind A.E."/>
            <person name="van Eijk R."/>
            <person name="Schleper C."/>
            <person name="Guy L."/>
            <person name="Ettema T.J."/>
        </authorList>
    </citation>
    <scope>NUCLEOTIDE SEQUENCE</scope>
</reference>
<dbReference type="AlphaFoldDB" id="A0A0F9D4E0"/>
<organism evidence="1">
    <name type="scientific">marine sediment metagenome</name>
    <dbReference type="NCBI Taxonomy" id="412755"/>
    <lineage>
        <taxon>unclassified sequences</taxon>
        <taxon>metagenomes</taxon>
        <taxon>ecological metagenomes</taxon>
    </lineage>
</organism>
<proteinExistence type="predicted"/>
<dbReference type="EMBL" id="LAZR01033288">
    <property type="protein sequence ID" value="KKL48531.1"/>
    <property type="molecule type" value="Genomic_DNA"/>
</dbReference>
<accession>A0A0F9D4E0</accession>
<comment type="caution">
    <text evidence="1">The sequence shown here is derived from an EMBL/GenBank/DDBJ whole genome shotgun (WGS) entry which is preliminary data.</text>
</comment>